<gene>
    <name evidence="3" type="ORF">CYMTET_50814</name>
</gene>
<organism evidence="3 4">
    <name type="scientific">Cymbomonas tetramitiformis</name>
    <dbReference type="NCBI Taxonomy" id="36881"/>
    <lineage>
        <taxon>Eukaryota</taxon>
        <taxon>Viridiplantae</taxon>
        <taxon>Chlorophyta</taxon>
        <taxon>Pyramimonadophyceae</taxon>
        <taxon>Pyramimonadales</taxon>
        <taxon>Pyramimonadaceae</taxon>
        <taxon>Cymbomonas</taxon>
    </lineage>
</organism>
<reference evidence="3 4" key="1">
    <citation type="journal article" date="2015" name="Genome Biol. Evol.">
        <title>Comparative Genomics of a Bacterivorous Green Alga Reveals Evolutionary Causalities and Consequences of Phago-Mixotrophic Mode of Nutrition.</title>
        <authorList>
            <person name="Burns J.A."/>
            <person name="Paasch A."/>
            <person name="Narechania A."/>
            <person name="Kim E."/>
        </authorList>
    </citation>
    <scope>NUCLEOTIDE SEQUENCE [LARGE SCALE GENOMIC DNA]</scope>
    <source>
        <strain evidence="3 4">PLY_AMNH</strain>
    </source>
</reference>
<feature type="region of interest" description="Disordered" evidence="1">
    <location>
        <begin position="173"/>
        <end position="229"/>
    </location>
</feature>
<feature type="chain" id="PRO_5041955606" evidence="2">
    <location>
        <begin position="25"/>
        <end position="229"/>
    </location>
</feature>
<dbReference type="AlphaFoldDB" id="A0AAE0ET22"/>
<accession>A0AAE0ET22</accession>
<keyword evidence="2" id="KW-0732">Signal</keyword>
<feature type="compositionally biased region" description="Basic residues" evidence="1">
    <location>
        <begin position="190"/>
        <end position="203"/>
    </location>
</feature>
<protein>
    <submittedName>
        <fullName evidence="3">Uncharacterized protein</fullName>
    </submittedName>
</protein>
<dbReference type="PANTHER" id="PTHR36357:SF1">
    <property type="entry name" value="OS03G0148300 PROTEIN"/>
    <property type="match status" value="1"/>
</dbReference>
<dbReference type="Gene3D" id="3.30.70.260">
    <property type="match status" value="1"/>
</dbReference>
<evidence type="ECO:0000256" key="1">
    <source>
        <dbReference type="SAM" id="MobiDB-lite"/>
    </source>
</evidence>
<evidence type="ECO:0000313" key="4">
    <source>
        <dbReference type="Proteomes" id="UP001190700"/>
    </source>
</evidence>
<comment type="caution">
    <text evidence="3">The sequence shown here is derived from an EMBL/GenBank/DDBJ whole genome shotgun (WGS) entry which is preliminary data.</text>
</comment>
<proteinExistence type="predicted"/>
<keyword evidence="4" id="KW-1185">Reference proteome</keyword>
<dbReference type="EMBL" id="LGRX02033983">
    <property type="protein sequence ID" value="KAK3239244.1"/>
    <property type="molecule type" value="Genomic_DNA"/>
</dbReference>
<sequence length="229" mass="25471">MLLLHCGLIFLTCLVFSTVVPSLALPPGKKVRVPKDLRDVVDNEEDEAWKEFGRDAGTFDPTKPDPDPIDWSQPTVDVAKLLKKQQRGPQLAFARLKPDDTGKRTKEDVDKVGFRWASLLGSGGMTGNKMYAIDSDTILINLDDGTDIEEVKRFVLLQVEADEFEWNKKIYRRDGDSAPARPSAKESKGTKRMKKKKKKKKKKSDVELGGEASSRSGGGLLAQDVKVEL</sequence>
<feature type="signal peptide" evidence="2">
    <location>
        <begin position="1"/>
        <end position="24"/>
    </location>
</feature>
<dbReference type="Proteomes" id="UP001190700">
    <property type="component" value="Unassembled WGS sequence"/>
</dbReference>
<name>A0AAE0ET22_9CHLO</name>
<evidence type="ECO:0000313" key="3">
    <source>
        <dbReference type="EMBL" id="KAK3239244.1"/>
    </source>
</evidence>
<evidence type="ECO:0000256" key="2">
    <source>
        <dbReference type="SAM" id="SignalP"/>
    </source>
</evidence>
<dbReference type="PANTHER" id="PTHR36357">
    <property type="entry name" value="OS03G0148300 PROTEIN"/>
    <property type="match status" value="1"/>
</dbReference>